<evidence type="ECO:0000259" key="6">
    <source>
        <dbReference type="Pfam" id="PF03150"/>
    </source>
</evidence>
<feature type="binding site" description="covalent" evidence="4">
    <location>
        <position position="235"/>
    </location>
    <ligand>
        <name>heme c</name>
        <dbReference type="ChEBI" id="CHEBI:61717"/>
        <label>2</label>
    </ligand>
</feature>
<dbReference type="PROSITE" id="PS51257">
    <property type="entry name" value="PROKAR_LIPOPROTEIN"/>
    <property type="match status" value="1"/>
</dbReference>
<keyword evidence="5" id="KW-0479">Metal-binding</keyword>
<dbReference type="GO" id="GO:0004130">
    <property type="term" value="F:cytochrome-c peroxidase activity"/>
    <property type="evidence" value="ECO:0007669"/>
    <property type="project" value="TreeGrafter"/>
</dbReference>
<dbReference type="InterPro" id="IPR036909">
    <property type="entry name" value="Cyt_c-like_dom_sf"/>
</dbReference>
<dbReference type="PANTHER" id="PTHR30600">
    <property type="entry name" value="CYTOCHROME C PEROXIDASE-RELATED"/>
    <property type="match status" value="1"/>
</dbReference>
<dbReference type="RefSeq" id="WP_218146582.1">
    <property type="nucleotide sequence ID" value="NZ_FOQO01000007.1"/>
</dbReference>
<keyword evidence="2" id="KW-0732">Signal</keyword>
<organism evidence="7 8">
    <name type="scientific">Parapedobacter indicus</name>
    <dbReference type="NCBI Taxonomy" id="1477437"/>
    <lineage>
        <taxon>Bacteria</taxon>
        <taxon>Pseudomonadati</taxon>
        <taxon>Bacteroidota</taxon>
        <taxon>Sphingobacteriia</taxon>
        <taxon>Sphingobacteriales</taxon>
        <taxon>Sphingobacteriaceae</taxon>
        <taxon>Parapedobacter</taxon>
    </lineage>
</organism>
<gene>
    <name evidence="7" type="ORF">SAMN05444682_107252</name>
</gene>
<reference evidence="7 8" key="1">
    <citation type="submission" date="2016-10" db="EMBL/GenBank/DDBJ databases">
        <authorList>
            <person name="de Groot N.N."/>
        </authorList>
    </citation>
    <scope>NUCLEOTIDE SEQUENCE [LARGE SCALE GENOMIC DNA]</scope>
    <source>
        <strain evidence="7 8">RK1</strain>
    </source>
</reference>
<keyword evidence="8" id="KW-1185">Reference proteome</keyword>
<feature type="binding site" description="covalent" evidence="4">
    <location>
        <position position="238"/>
    </location>
    <ligand>
        <name>heme c</name>
        <dbReference type="ChEBI" id="CHEBI:61717"/>
        <label>2</label>
    </ligand>
</feature>
<name>A0A1I3NNX4_9SPHI</name>
<dbReference type="AlphaFoldDB" id="A0A1I3NNX4"/>
<dbReference type="PIRSF" id="PIRSF000294">
    <property type="entry name" value="Cytochrome-c_peroxidase"/>
    <property type="match status" value="1"/>
</dbReference>
<feature type="binding site" description="covalent" evidence="4">
    <location>
        <position position="89"/>
    </location>
    <ligand>
        <name>heme c</name>
        <dbReference type="ChEBI" id="CHEBI:61717"/>
        <label>1</label>
    </ligand>
</feature>
<comment type="PTM">
    <text evidence="4">Binds 2 heme groups per subunit.</text>
</comment>
<evidence type="ECO:0000256" key="3">
    <source>
        <dbReference type="ARBA" id="ARBA00023002"/>
    </source>
</evidence>
<keyword evidence="7" id="KW-0575">Peroxidase</keyword>
<dbReference type="GO" id="GO:0020037">
    <property type="term" value="F:heme binding"/>
    <property type="evidence" value="ECO:0007669"/>
    <property type="project" value="InterPro"/>
</dbReference>
<dbReference type="GO" id="GO:0046872">
    <property type="term" value="F:metal ion binding"/>
    <property type="evidence" value="ECO:0007669"/>
    <property type="project" value="UniProtKB-KW"/>
</dbReference>
<dbReference type="PANTHER" id="PTHR30600:SF10">
    <property type="entry name" value="BLL6722 PROTEIN"/>
    <property type="match status" value="1"/>
</dbReference>
<feature type="domain" description="Di-haem cytochrome c peroxidase" evidence="6">
    <location>
        <begin position="68"/>
        <end position="212"/>
    </location>
</feature>
<evidence type="ECO:0000256" key="1">
    <source>
        <dbReference type="ARBA" id="ARBA00004196"/>
    </source>
</evidence>
<dbReference type="EMBL" id="FOQO01000007">
    <property type="protein sequence ID" value="SFJ10466.1"/>
    <property type="molecule type" value="Genomic_DNA"/>
</dbReference>
<dbReference type="Proteomes" id="UP000198670">
    <property type="component" value="Unassembled WGS sequence"/>
</dbReference>
<keyword evidence="4" id="KW-0349">Heme</keyword>
<dbReference type="STRING" id="1477437.SAMN05444682_107252"/>
<sequence>MAEKRNRKQAWMYPIVGALLAMLVAQGCRKETPMPEPEPSGPEPYTLAIPSHFPPSEPAADNPLTVRGVELGRKLFYEGLLSANGNVSCATCHRQELAFSDGVAIATHGVSGRPLERHVPVLFNLAWASSGLFWDGGSKNLESQAFGPLTHADEMGMDLGLLETRLRESADYPKLFSDAFSDGITAANVAKALAQFQRTLVSGNSRYDRYTLDGAGPSALNETELHGLSLVRQKCGGCHSGELFTDNSFHNNGIDDDFSDDSHEWIHRGRYRITFDPMDLGAFKTPSLRNVMVSAPYMHDGRFATIEGVLDHYASGIKDSEVTDRLLYQRDGKPGIPMSGDEKEAIVAFLHTLTDEAFLGDRDFANPNNTKK</sequence>
<feature type="binding site" description="axial binding residue" evidence="5">
    <location>
        <position position="93"/>
    </location>
    <ligand>
        <name>heme c</name>
        <dbReference type="ChEBI" id="CHEBI:61717"/>
        <label>1</label>
    </ligand>
    <ligandPart>
        <name>Fe</name>
        <dbReference type="ChEBI" id="CHEBI:18248"/>
    </ligandPart>
</feature>
<feature type="binding site" description="axial binding residue" evidence="5">
    <location>
        <position position="239"/>
    </location>
    <ligand>
        <name>heme c</name>
        <dbReference type="ChEBI" id="CHEBI:61717"/>
        <label>2</label>
    </ligand>
    <ligandPart>
        <name>Fe</name>
        <dbReference type="ChEBI" id="CHEBI:18248"/>
    </ligandPart>
</feature>
<evidence type="ECO:0000256" key="2">
    <source>
        <dbReference type="ARBA" id="ARBA00022729"/>
    </source>
</evidence>
<comment type="subcellular location">
    <subcellularLocation>
        <location evidence="1">Cell envelope</location>
    </subcellularLocation>
</comment>
<dbReference type="InterPro" id="IPR026259">
    <property type="entry name" value="MauG/Cytc_peroxidase"/>
</dbReference>
<accession>A0A1I3NNX4</accession>
<evidence type="ECO:0000313" key="7">
    <source>
        <dbReference type="EMBL" id="SFJ10466.1"/>
    </source>
</evidence>
<evidence type="ECO:0000256" key="4">
    <source>
        <dbReference type="PIRSR" id="PIRSR000294-1"/>
    </source>
</evidence>
<keyword evidence="5" id="KW-0408">Iron</keyword>
<dbReference type="Gene3D" id="1.10.760.10">
    <property type="entry name" value="Cytochrome c-like domain"/>
    <property type="match status" value="2"/>
</dbReference>
<evidence type="ECO:0000313" key="8">
    <source>
        <dbReference type="Proteomes" id="UP000198670"/>
    </source>
</evidence>
<dbReference type="InterPro" id="IPR051395">
    <property type="entry name" value="Cytochrome_c_Peroxidase/MauG"/>
</dbReference>
<feature type="binding site" description="covalent" evidence="4">
    <location>
        <position position="92"/>
    </location>
    <ligand>
        <name>heme c</name>
        <dbReference type="ChEBI" id="CHEBI:61717"/>
        <label>1</label>
    </ligand>
</feature>
<protein>
    <submittedName>
        <fullName evidence="7">Cytochrome c peroxidase</fullName>
    </submittedName>
</protein>
<dbReference type="GO" id="GO:0009055">
    <property type="term" value="F:electron transfer activity"/>
    <property type="evidence" value="ECO:0007669"/>
    <property type="project" value="InterPro"/>
</dbReference>
<dbReference type="InterPro" id="IPR004852">
    <property type="entry name" value="Di-haem_cyt_c_peroxidsae"/>
</dbReference>
<keyword evidence="3" id="KW-0560">Oxidoreductase</keyword>
<proteinExistence type="predicted"/>
<dbReference type="GO" id="GO:0030313">
    <property type="term" value="C:cell envelope"/>
    <property type="evidence" value="ECO:0007669"/>
    <property type="project" value="UniProtKB-SubCell"/>
</dbReference>
<evidence type="ECO:0000256" key="5">
    <source>
        <dbReference type="PIRSR" id="PIRSR000294-2"/>
    </source>
</evidence>
<dbReference type="Pfam" id="PF03150">
    <property type="entry name" value="CCP_MauG"/>
    <property type="match status" value="1"/>
</dbReference>
<comment type="cofactor">
    <cofactor evidence="4">
        <name>heme</name>
        <dbReference type="ChEBI" id="CHEBI:30413"/>
    </cofactor>
    <text evidence="4">Binds 2 heme groups.</text>
</comment>
<dbReference type="SUPFAM" id="SSF46626">
    <property type="entry name" value="Cytochrome c"/>
    <property type="match status" value="2"/>
</dbReference>